<dbReference type="GO" id="GO:0005886">
    <property type="term" value="C:plasma membrane"/>
    <property type="evidence" value="ECO:0007669"/>
    <property type="project" value="UniProtKB-SubCell"/>
</dbReference>
<keyword evidence="5 7" id="KW-1133">Transmembrane helix</keyword>
<feature type="transmembrane region" description="Helical" evidence="7">
    <location>
        <begin position="36"/>
        <end position="55"/>
    </location>
</feature>
<proteinExistence type="inferred from homology"/>
<dbReference type="InterPro" id="IPR035906">
    <property type="entry name" value="MetI-like_sf"/>
</dbReference>
<dbReference type="InterPro" id="IPR000515">
    <property type="entry name" value="MetI-like"/>
</dbReference>
<evidence type="ECO:0000256" key="1">
    <source>
        <dbReference type="ARBA" id="ARBA00004651"/>
    </source>
</evidence>
<feature type="domain" description="ABC transmembrane type-1" evidence="8">
    <location>
        <begin position="97"/>
        <end position="310"/>
    </location>
</feature>
<evidence type="ECO:0000256" key="4">
    <source>
        <dbReference type="ARBA" id="ARBA00022692"/>
    </source>
</evidence>
<dbReference type="Gene3D" id="1.10.3720.10">
    <property type="entry name" value="MetI-like"/>
    <property type="match status" value="1"/>
</dbReference>
<keyword evidence="6 7" id="KW-0472">Membrane</keyword>
<keyword evidence="2 7" id="KW-0813">Transport</keyword>
<name>A0A9D1H4T0_9FIRM</name>
<dbReference type="CDD" id="cd06261">
    <property type="entry name" value="TM_PBP2"/>
    <property type="match status" value="1"/>
</dbReference>
<evidence type="ECO:0000313" key="10">
    <source>
        <dbReference type="Proteomes" id="UP000824165"/>
    </source>
</evidence>
<gene>
    <name evidence="9" type="ORF">IAA60_09695</name>
</gene>
<feature type="transmembrane region" description="Helical" evidence="7">
    <location>
        <begin position="101"/>
        <end position="122"/>
    </location>
</feature>
<evidence type="ECO:0000313" key="9">
    <source>
        <dbReference type="EMBL" id="HIT86156.1"/>
    </source>
</evidence>
<dbReference type="InterPro" id="IPR050809">
    <property type="entry name" value="UgpAE/MalFG_permease"/>
</dbReference>
<evidence type="ECO:0000256" key="7">
    <source>
        <dbReference type="RuleBase" id="RU363032"/>
    </source>
</evidence>
<dbReference type="EMBL" id="DVLU01000104">
    <property type="protein sequence ID" value="HIT86156.1"/>
    <property type="molecule type" value="Genomic_DNA"/>
</dbReference>
<dbReference type="AlphaFoldDB" id="A0A9D1H4T0"/>
<dbReference type="Pfam" id="PF00528">
    <property type="entry name" value="BPD_transp_1"/>
    <property type="match status" value="1"/>
</dbReference>
<comment type="caution">
    <text evidence="9">The sequence shown here is derived from an EMBL/GenBank/DDBJ whole genome shotgun (WGS) entry which is preliminary data.</text>
</comment>
<feature type="transmembrane region" description="Helical" evidence="7">
    <location>
        <begin position="183"/>
        <end position="209"/>
    </location>
</feature>
<dbReference type="PANTHER" id="PTHR43227:SF11">
    <property type="entry name" value="BLL4140 PROTEIN"/>
    <property type="match status" value="1"/>
</dbReference>
<reference evidence="9" key="1">
    <citation type="submission" date="2020-10" db="EMBL/GenBank/DDBJ databases">
        <authorList>
            <person name="Gilroy R."/>
        </authorList>
    </citation>
    <scope>NUCLEOTIDE SEQUENCE</scope>
    <source>
        <strain evidence="9">CHK181-108</strain>
    </source>
</reference>
<feature type="transmembrane region" description="Helical" evidence="7">
    <location>
        <begin position="289"/>
        <end position="313"/>
    </location>
</feature>
<dbReference type="PANTHER" id="PTHR43227">
    <property type="entry name" value="BLL4140 PROTEIN"/>
    <property type="match status" value="1"/>
</dbReference>
<dbReference type="GO" id="GO:0055085">
    <property type="term" value="P:transmembrane transport"/>
    <property type="evidence" value="ECO:0007669"/>
    <property type="project" value="InterPro"/>
</dbReference>
<accession>A0A9D1H4T0</accession>
<evidence type="ECO:0000256" key="3">
    <source>
        <dbReference type="ARBA" id="ARBA00022475"/>
    </source>
</evidence>
<evidence type="ECO:0000259" key="8">
    <source>
        <dbReference type="PROSITE" id="PS50928"/>
    </source>
</evidence>
<comment type="similarity">
    <text evidence="7">Belongs to the binding-protein-dependent transport system permease family.</text>
</comment>
<reference evidence="9" key="2">
    <citation type="journal article" date="2021" name="PeerJ">
        <title>Extensive microbial diversity within the chicken gut microbiome revealed by metagenomics and culture.</title>
        <authorList>
            <person name="Gilroy R."/>
            <person name="Ravi A."/>
            <person name="Getino M."/>
            <person name="Pursley I."/>
            <person name="Horton D.L."/>
            <person name="Alikhan N.F."/>
            <person name="Baker D."/>
            <person name="Gharbi K."/>
            <person name="Hall N."/>
            <person name="Watson M."/>
            <person name="Adriaenssens E.M."/>
            <person name="Foster-Nyarko E."/>
            <person name="Jarju S."/>
            <person name="Secka A."/>
            <person name="Antonio M."/>
            <person name="Oren A."/>
            <person name="Chaudhuri R.R."/>
            <person name="La Ragione R."/>
            <person name="Hildebrand F."/>
            <person name="Pallen M.J."/>
        </authorList>
    </citation>
    <scope>NUCLEOTIDE SEQUENCE</scope>
    <source>
        <strain evidence="9">CHK181-108</strain>
    </source>
</reference>
<evidence type="ECO:0000256" key="5">
    <source>
        <dbReference type="ARBA" id="ARBA00022989"/>
    </source>
</evidence>
<sequence>MKSNAKIKNTAAAAAEEKGTLGTRIKHTALQYKKHYPLVLMIVPGLIALILFNYLPIYGVTIAFKDFKLLEGITGSDWIGFENFAELFSGTDFLRVLRNTIVISLLKLACGLPAPIILALLLNEVKHTAYKKLIQTFTYMPHFFSWVVLSGIITMIFSTSGPVNSIIQALGGQPLSFFGDSGLFVGLVVGTAVWQSVGWGTIIYMAALSGVDESLYEAAVIDGAGRWKQALYVSVPCILPTIATVFILNLGSVLNAGFDQIYNMYNPTVYEVADIIDTYVLRRLQEMDYGIGTAADLFKSVVGLMFVLGGNWLTKKLSGDEMGIL</sequence>
<organism evidence="9 10">
    <name type="scientific">Candidatus Ornithomonoglobus intestinigallinarum</name>
    <dbReference type="NCBI Taxonomy" id="2840894"/>
    <lineage>
        <taxon>Bacteria</taxon>
        <taxon>Bacillati</taxon>
        <taxon>Bacillota</taxon>
        <taxon>Clostridia</taxon>
        <taxon>Candidatus Ornithomonoglobus</taxon>
    </lineage>
</organism>
<keyword evidence="4 7" id="KW-0812">Transmembrane</keyword>
<protein>
    <submittedName>
        <fullName evidence="9">Sugar ABC transporter permease</fullName>
    </submittedName>
</protein>
<dbReference type="Proteomes" id="UP000824165">
    <property type="component" value="Unassembled WGS sequence"/>
</dbReference>
<dbReference type="PROSITE" id="PS50928">
    <property type="entry name" value="ABC_TM1"/>
    <property type="match status" value="1"/>
</dbReference>
<feature type="transmembrane region" description="Helical" evidence="7">
    <location>
        <begin position="143"/>
        <end position="163"/>
    </location>
</feature>
<evidence type="ECO:0000256" key="6">
    <source>
        <dbReference type="ARBA" id="ARBA00023136"/>
    </source>
</evidence>
<comment type="subcellular location">
    <subcellularLocation>
        <location evidence="1 7">Cell membrane</location>
        <topology evidence="1 7">Multi-pass membrane protein</topology>
    </subcellularLocation>
</comment>
<evidence type="ECO:0000256" key="2">
    <source>
        <dbReference type="ARBA" id="ARBA00022448"/>
    </source>
</evidence>
<dbReference type="SUPFAM" id="SSF161098">
    <property type="entry name" value="MetI-like"/>
    <property type="match status" value="1"/>
</dbReference>
<keyword evidence="3" id="KW-1003">Cell membrane</keyword>
<feature type="transmembrane region" description="Helical" evidence="7">
    <location>
        <begin position="230"/>
        <end position="254"/>
    </location>
</feature>